<name>A0A182MRR1_9DIPT</name>
<evidence type="ECO:0000313" key="3">
    <source>
        <dbReference type="Proteomes" id="UP000075883"/>
    </source>
</evidence>
<organism evidence="2 3">
    <name type="scientific">Anopheles culicifacies</name>
    <dbReference type="NCBI Taxonomy" id="139723"/>
    <lineage>
        <taxon>Eukaryota</taxon>
        <taxon>Metazoa</taxon>
        <taxon>Ecdysozoa</taxon>
        <taxon>Arthropoda</taxon>
        <taxon>Hexapoda</taxon>
        <taxon>Insecta</taxon>
        <taxon>Pterygota</taxon>
        <taxon>Neoptera</taxon>
        <taxon>Endopterygota</taxon>
        <taxon>Diptera</taxon>
        <taxon>Nematocera</taxon>
        <taxon>Culicoidea</taxon>
        <taxon>Culicidae</taxon>
        <taxon>Anophelinae</taxon>
        <taxon>Anopheles</taxon>
        <taxon>culicifacies species complex</taxon>
    </lineage>
</organism>
<keyword evidence="1" id="KW-0472">Membrane</keyword>
<protein>
    <submittedName>
        <fullName evidence="2">Uncharacterized protein</fullName>
    </submittedName>
</protein>
<evidence type="ECO:0000313" key="2">
    <source>
        <dbReference type="EnsemblMetazoa" id="ACUA024685-PA"/>
    </source>
</evidence>
<proteinExistence type="predicted"/>
<dbReference type="EnsemblMetazoa" id="ACUA024685-RA">
    <property type="protein sequence ID" value="ACUA024685-PA"/>
    <property type="gene ID" value="ACUA024685"/>
</dbReference>
<evidence type="ECO:0000256" key="1">
    <source>
        <dbReference type="SAM" id="Phobius"/>
    </source>
</evidence>
<reference evidence="2" key="2">
    <citation type="submission" date="2020-05" db="UniProtKB">
        <authorList>
            <consortium name="EnsemblMetazoa"/>
        </authorList>
    </citation>
    <scope>IDENTIFICATION</scope>
    <source>
        <strain evidence="2">A-37</strain>
    </source>
</reference>
<feature type="transmembrane region" description="Helical" evidence="1">
    <location>
        <begin position="101"/>
        <end position="121"/>
    </location>
</feature>
<reference evidence="3" key="1">
    <citation type="submission" date="2013-09" db="EMBL/GenBank/DDBJ databases">
        <title>The Genome Sequence of Anopheles culicifacies species A.</title>
        <authorList>
            <consortium name="The Broad Institute Genomics Platform"/>
            <person name="Neafsey D.E."/>
            <person name="Besansky N."/>
            <person name="Howell P."/>
            <person name="Walton C."/>
            <person name="Young S.K."/>
            <person name="Zeng Q."/>
            <person name="Gargeya S."/>
            <person name="Fitzgerald M."/>
            <person name="Haas B."/>
            <person name="Abouelleil A."/>
            <person name="Allen A.W."/>
            <person name="Alvarado L."/>
            <person name="Arachchi H.M."/>
            <person name="Berlin A.M."/>
            <person name="Chapman S.B."/>
            <person name="Gainer-Dewar J."/>
            <person name="Goldberg J."/>
            <person name="Griggs A."/>
            <person name="Gujja S."/>
            <person name="Hansen M."/>
            <person name="Howarth C."/>
            <person name="Imamovic A."/>
            <person name="Ireland A."/>
            <person name="Larimer J."/>
            <person name="McCowan C."/>
            <person name="Murphy C."/>
            <person name="Pearson M."/>
            <person name="Poon T.W."/>
            <person name="Priest M."/>
            <person name="Roberts A."/>
            <person name="Saif S."/>
            <person name="Shea T."/>
            <person name="Sisk P."/>
            <person name="Sykes S."/>
            <person name="Wortman J."/>
            <person name="Nusbaum C."/>
            <person name="Birren B."/>
        </authorList>
    </citation>
    <scope>NUCLEOTIDE SEQUENCE [LARGE SCALE GENOMIC DNA]</scope>
    <source>
        <strain evidence="3">A-37</strain>
    </source>
</reference>
<keyword evidence="1" id="KW-0812">Transmembrane</keyword>
<dbReference type="AlphaFoldDB" id="A0A182MRR1"/>
<accession>A0A182MRR1</accession>
<sequence>MIATFFSHLSHPEFFLSHGRKYNNLPSALSIKPSINGNQATGFVPLILTNEAFQTGKRVACVLQPASVRNKTYASSVARCFDQTEPVSGAPRRSLTSLRPIFSVAVLGSIGSGGFIVPIFAGDELDEV</sequence>
<dbReference type="VEuPathDB" id="VectorBase:ACUA024685"/>
<dbReference type="Proteomes" id="UP000075883">
    <property type="component" value="Unassembled WGS sequence"/>
</dbReference>
<keyword evidence="1" id="KW-1133">Transmembrane helix</keyword>
<keyword evidence="3" id="KW-1185">Reference proteome</keyword>
<dbReference type="EMBL" id="AXCM01006534">
    <property type="status" value="NOT_ANNOTATED_CDS"/>
    <property type="molecule type" value="Genomic_DNA"/>
</dbReference>